<keyword evidence="2 6" id="KW-0328">Glycosyltransferase</keyword>
<evidence type="ECO:0000313" key="9">
    <source>
        <dbReference type="Proteomes" id="UP000053766"/>
    </source>
</evidence>
<dbReference type="InterPro" id="IPR050271">
    <property type="entry name" value="UDP-glycosyltransferase"/>
</dbReference>
<dbReference type="Pfam" id="PF00201">
    <property type="entry name" value="UDPGT"/>
    <property type="match status" value="2"/>
</dbReference>
<dbReference type="Proteomes" id="UP000053766">
    <property type="component" value="Unassembled WGS sequence"/>
</dbReference>
<keyword evidence="9" id="KW-1185">Reference proteome</keyword>
<dbReference type="AlphaFoldDB" id="A0A0D8Y549"/>
<feature type="signal peptide" evidence="7">
    <location>
        <begin position="1"/>
        <end position="19"/>
    </location>
</feature>
<dbReference type="PANTHER" id="PTHR48043">
    <property type="entry name" value="EG:EG0003.4 PROTEIN-RELATED"/>
    <property type="match status" value="1"/>
</dbReference>
<dbReference type="OrthoDB" id="416356at2759"/>
<dbReference type="SUPFAM" id="SSF53756">
    <property type="entry name" value="UDP-Glycosyltransferase/glycogen phosphorylase"/>
    <property type="match status" value="1"/>
</dbReference>
<feature type="transmembrane region" description="Helical" evidence="7">
    <location>
        <begin position="380"/>
        <end position="403"/>
    </location>
</feature>
<evidence type="ECO:0000256" key="1">
    <source>
        <dbReference type="ARBA" id="ARBA00009995"/>
    </source>
</evidence>
<keyword evidence="3 6" id="KW-0808">Transferase</keyword>
<dbReference type="STRING" id="29172.A0A0D8Y549"/>
<dbReference type="GO" id="GO:0016020">
    <property type="term" value="C:membrane"/>
    <property type="evidence" value="ECO:0007669"/>
    <property type="project" value="UniProtKB-SubCell"/>
</dbReference>
<evidence type="ECO:0000256" key="4">
    <source>
        <dbReference type="ARBA" id="ARBA00022729"/>
    </source>
</evidence>
<dbReference type="EC" id="2.4.1.17" evidence="7"/>
<evidence type="ECO:0000313" key="8">
    <source>
        <dbReference type="EMBL" id="KJH51845.1"/>
    </source>
</evidence>
<dbReference type="PANTHER" id="PTHR48043:SF145">
    <property type="entry name" value="FI06409P-RELATED"/>
    <property type="match status" value="1"/>
</dbReference>
<proteinExistence type="inferred from homology"/>
<accession>A0A0D8Y549</accession>
<dbReference type="FunFam" id="3.40.50.2000:FF:000021">
    <property type="entry name" value="UDP-glucuronosyltransferase"/>
    <property type="match status" value="1"/>
</dbReference>
<evidence type="ECO:0000256" key="3">
    <source>
        <dbReference type="ARBA" id="ARBA00022679"/>
    </source>
</evidence>
<comment type="catalytic activity">
    <reaction evidence="5 7">
        <text>glucuronate acceptor + UDP-alpha-D-glucuronate = acceptor beta-D-glucuronoside + UDP + H(+)</text>
        <dbReference type="Rhea" id="RHEA:21032"/>
        <dbReference type="ChEBI" id="CHEBI:15378"/>
        <dbReference type="ChEBI" id="CHEBI:58052"/>
        <dbReference type="ChEBI" id="CHEBI:58223"/>
        <dbReference type="ChEBI" id="CHEBI:132367"/>
        <dbReference type="ChEBI" id="CHEBI:132368"/>
        <dbReference type="EC" id="2.4.1.17"/>
    </reaction>
</comment>
<keyword evidence="7" id="KW-0812">Transmembrane</keyword>
<evidence type="ECO:0000256" key="6">
    <source>
        <dbReference type="RuleBase" id="RU003718"/>
    </source>
</evidence>
<gene>
    <name evidence="8" type="ORF">DICVIV_01924</name>
</gene>
<keyword evidence="7" id="KW-0472">Membrane</keyword>
<evidence type="ECO:0000256" key="7">
    <source>
        <dbReference type="RuleBase" id="RU362059"/>
    </source>
</evidence>
<reference evidence="8 9" key="1">
    <citation type="submission" date="2013-11" db="EMBL/GenBank/DDBJ databases">
        <title>Draft genome of the bovine lungworm Dictyocaulus viviparus.</title>
        <authorList>
            <person name="Mitreva M."/>
        </authorList>
    </citation>
    <scope>NUCLEOTIDE SEQUENCE [LARGE SCALE GENOMIC DNA]</scope>
    <source>
        <strain evidence="8 9">HannoverDv2000</strain>
    </source>
</reference>
<dbReference type="InterPro" id="IPR035595">
    <property type="entry name" value="UDP_glycos_trans_CS"/>
</dbReference>
<name>A0A0D8Y549_DICVI</name>
<evidence type="ECO:0000256" key="2">
    <source>
        <dbReference type="ARBA" id="ARBA00022676"/>
    </source>
</evidence>
<dbReference type="EMBL" id="KN716175">
    <property type="protein sequence ID" value="KJH51845.1"/>
    <property type="molecule type" value="Genomic_DNA"/>
</dbReference>
<dbReference type="PROSITE" id="PS00375">
    <property type="entry name" value="UDPGT"/>
    <property type="match status" value="1"/>
</dbReference>
<protein>
    <recommendedName>
        <fullName evidence="7">UDP-glucuronosyltransferase</fullName>
        <ecNumber evidence="7">2.4.1.17</ecNumber>
    </recommendedName>
</protein>
<comment type="subcellular location">
    <subcellularLocation>
        <location evidence="7">Membrane</location>
        <topology evidence="7">Single-pass membrane protein</topology>
    </subcellularLocation>
</comment>
<keyword evidence="4 7" id="KW-0732">Signal</keyword>
<evidence type="ECO:0000256" key="5">
    <source>
        <dbReference type="ARBA" id="ARBA00047475"/>
    </source>
</evidence>
<comment type="similarity">
    <text evidence="1 6">Belongs to the UDP-glycosyltransferase family.</text>
</comment>
<dbReference type="GO" id="GO:0015020">
    <property type="term" value="F:glucuronosyltransferase activity"/>
    <property type="evidence" value="ECO:0007669"/>
    <property type="project" value="UniProtKB-EC"/>
</dbReference>
<organism evidence="8 9">
    <name type="scientific">Dictyocaulus viviparus</name>
    <name type="common">Bovine lungworm</name>
    <dbReference type="NCBI Taxonomy" id="29172"/>
    <lineage>
        <taxon>Eukaryota</taxon>
        <taxon>Metazoa</taxon>
        <taxon>Ecdysozoa</taxon>
        <taxon>Nematoda</taxon>
        <taxon>Chromadorea</taxon>
        <taxon>Rhabditida</taxon>
        <taxon>Rhabditina</taxon>
        <taxon>Rhabditomorpha</taxon>
        <taxon>Strongyloidea</taxon>
        <taxon>Metastrongylidae</taxon>
        <taxon>Dictyocaulus</taxon>
    </lineage>
</organism>
<dbReference type="CDD" id="cd03784">
    <property type="entry name" value="GT1_Gtf-like"/>
    <property type="match status" value="1"/>
</dbReference>
<dbReference type="Gene3D" id="3.40.50.2000">
    <property type="entry name" value="Glycogen Phosphorylase B"/>
    <property type="match status" value="1"/>
</dbReference>
<feature type="chain" id="PRO_5005115317" description="UDP-glucuronosyltransferase" evidence="7">
    <location>
        <begin position="20"/>
        <end position="421"/>
    </location>
</feature>
<keyword evidence="7" id="KW-1133">Transmembrane helix</keyword>
<sequence length="421" mass="48177">MLLMNSFLFLTCVVQWCNGYKMVLFAPDIANSQVLFNTRIAEKLAKAGHDVTVVILSGDFNEKTDEVIIMNEIKEVLENKKFLNWLPMQKFDLAFSHMIDVCPIGLIHYAKIPSWIWLNSGALMDFVAYYMGVPTIPSYVPPMMMESSDQMNFVERIKSFIGHPLTLLIWKSKLQELQRIVDDALGLVVFSFGSVAPSHMMPSTWKNAFLDAFKRFPNYRFVMAYEGTDLQDRLPSNVHVFKWIPQTDLLAQTKTKAFITHGGYNSIQEAIIAGVPMITIPLFGDQPKNAKMAEKYRIAVNLRKSEVSSENIVNALGNLLNDESYSKNIRRLSTMMKKKPVNAEHLLVAWAEFVAEFRTLDNLVPAGNDLNFFVYHSLDVIAFLITSSTLVFIVLWKFIMFIFRRLCLLCRPKNPKKSKRS</sequence>
<dbReference type="InterPro" id="IPR002213">
    <property type="entry name" value="UDP_glucos_trans"/>
</dbReference>
<reference evidence="9" key="2">
    <citation type="journal article" date="2016" name="Sci. Rep.">
        <title>Dictyocaulus viviparus genome, variome and transcriptome elucidate lungworm biology and support future intervention.</title>
        <authorList>
            <person name="McNulty S.N."/>
            <person name="Strube C."/>
            <person name="Rosa B.A."/>
            <person name="Martin J.C."/>
            <person name="Tyagi R."/>
            <person name="Choi Y.J."/>
            <person name="Wang Q."/>
            <person name="Hallsworth Pepin K."/>
            <person name="Zhang X."/>
            <person name="Ozersky P."/>
            <person name="Wilson R.K."/>
            <person name="Sternberg P.W."/>
            <person name="Gasser R.B."/>
            <person name="Mitreva M."/>
        </authorList>
    </citation>
    <scope>NUCLEOTIDE SEQUENCE [LARGE SCALE GENOMIC DNA]</scope>
    <source>
        <strain evidence="9">HannoverDv2000</strain>
    </source>
</reference>